<keyword evidence="2" id="KW-1185">Reference proteome</keyword>
<name>A0ABR2A250_9ROSI</name>
<protein>
    <submittedName>
        <fullName evidence="1">Uncharacterized protein</fullName>
    </submittedName>
</protein>
<reference evidence="1 2" key="1">
    <citation type="journal article" date="2024" name="G3 (Bethesda)">
        <title>Genome assembly of Hibiscus sabdariffa L. provides insights into metabolisms of medicinal natural products.</title>
        <authorList>
            <person name="Kim T."/>
        </authorList>
    </citation>
    <scope>NUCLEOTIDE SEQUENCE [LARGE SCALE GENOMIC DNA]</scope>
    <source>
        <strain evidence="1">TK-2024</strain>
        <tissue evidence="1">Old leaves</tissue>
    </source>
</reference>
<sequence>MAEWSEAYESPLSREFFRYDAMQSVCLEDGRAASQPDVEISLIGLSFGGDGSWDNFSNVKTTLTEVKNKQSTGASTSETSSDSSQSKTLINVGRSKTLDSSEDLMTIYMGKYADGGDDINNKEENRSIGETEITGRRFTVSKGLVDLGTHQTVDQLKEKQVDIGPNGARKVDKGATIENLEVRVDKHGNESNSVRSKSLEDLNYMGFKSHELAQDDIVDSATFSLIPLGGETWAAKVDRLNNEGIDVIGNTRTSGVSSNLGDVSDENSGSMLKLP</sequence>
<dbReference type="EMBL" id="JBBPBM010001112">
    <property type="protein sequence ID" value="KAK8487114.1"/>
    <property type="molecule type" value="Genomic_DNA"/>
</dbReference>
<evidence type="ECO:0000313" key="1">
    <source>
        <dbReference type="EMBL" id="KAK8487114.1"/>
    </source>
</evidence>
<accession>A0ABR2A250</accession>
<organism evidence="1 2">
    <name type="scientific">Hibiscus sabdariffa</name>
    <name type="common">roselle</name>
    <dbReference type="NCBI Taxonomy" id="183260"/>
    <lineage>
        <taxon>Eukaryota</taxon>
        <taxon>Viridiplantae</taxon>
        <taxon>Streptophyta</taxon>
        <taxon>Embryophyta</taxon>
        <taxon>Tracheophyta</taxon>
        <taxon>Spermatophyta</taxon>
        <taxon>Magnoliopsida</taxon>
        <taxon>eudicotyledons</taxon>
        <taxon>Gunneridae</taxon>
        <taxon>Pentapetalae</taxon>
        <taxon>rosids</taxon>
        <taxon>malvids</taxon>
        <taxon>Malvales</taxon>
        <taxon>Malvaceae</taxon>
        <taxon>Malvoideae</taxon>
        <taxon>Hibiscus</taxon>
    </lineage>
</organism>
<proteinExistence type="predicted"/>
<dbReference type="Proteomes" id="UP001472677">
    <property type="component" value="Unassembled WGS sequence"/>
</dbReference>
<gene>
    <name evidence="1" type="ORF">V6N12_011406</name>
</gene>
<evidence type="ECO:0000313" key="2">
    <source>
        <dbReference type="Proteomes" id="UP001472677"/>
    </source>
</evidence>
<comment type="caution">
    <text evidence="1">The sequence shown here is derived from an EMBL/GenBank/DDBJ whole genome shotgun (WGS) entry which is preliminary data.</text>
</comment>